<dbReference type="Gene3D" id="3.10.290.10">
    <property type="entry name" value="RNA-binding S4 domain"/>
    <property type="match status" value="1"/>
</dbReference>
<reference evidence="2 3" key="1">
    <citation type="journal article" date="2015" name="Infect. Genet. Evol.">
        <title>Genomic sequences of six botulinum neurotoxin-producing strains representing three clostridial species illustrate the mobility and diversity of botulinum neurotoxin genes.</title>
        <authorList>
            <person name="Smith T.J."/>
            <person name="Hill K.K."/>
            <person name="Xie G."/>
            <person name="Foley B.T."/>
            <person name="Williamson C.H."/>
            <person name="Foster J.T."/>
            <person name="Johnson S.L."/>
            <person name="Chertkov O."/>
            <person name="Teshima H."/>
            <person name="Gibbons H.S."/>
            <person name="Johnsky L.A."/>
            <person name="Karavis M.A."/>
            <person name="Smith L.A."/>
        </authorList>
    </citation>
    <scope>NUCLEOTIDE SEQUENCE [LARGE SCALE GENOMIC DNA]</scope>
    <source>
        <strain evidence="2 3">CDC 2741</strain>
    </source>
</reference>
<proteinExistence type="predicted"/>
<dbReference type="EMBL" id="AYSO01000018">
    <property type="protein sequence ID" value="KIE45805.1"/>
    <property type="molecule type" value="Genomic_DNA"/>
</dbReference>
<dbReference type="InterPro" id="IPR036986">
    <property type="entry name" value="S4_RNA-bd_sf"/>
</dbReference>
<protein>
    <submittedName>
        <fullName evidence="2">S4 domain protein</fullName>
    </submittedName>
</protein>
<evidence type="ECO:0000256" key="1">
    <source>
        <dbReference type="PROSITE-ProRule" id="PRU00182"/>
    </source>
</evidence>
<dbReference type="SUPFAM" id="SSF55174">
    <property type="entry name" value="Alpha-L RNA-binding motif"/>
    <property type="match status" value="1"/>
</dbReference>
<dbReference type="OrthoDB" id="9811532at2"/>
<dbReference type="PROSITE" id="PS50889">
    <property type="entry name" value="S4"/>
    <property type="match status" value="1"/>
</dbReference>
<sequence length="68" mass="7755">MVEVKINTEFIKLDSFLKFAGACSLGSEAKFFIQNGEVKVNDKVEIQRGKKLYKGHIVEFQGEQYKVV</sequence>
<accession>A0A0C1UEK2</accession>
<comment type="caution">
    <text evidence="2">The sequence shown here is derived from an EMBL/GenBank/DDBJ whole genome shotgun (WGS) entry which is preliminary data.</text>
</comment>
<dbReference type="Pfam" id="PF13275">
    <property type="entry name" value="S4_2"/>
    <property type="match status" value="1"/>
</dbReference>
<name>A0A0C1UEK2_9CLOT</name>
<keyword evidence="3" id="KW-1185">Reference proteome</keyword>
<evidence type="ECO:0000313" key="3">
    <source>
        <dbReference type="Proteomes" id="UP000031366"/>
    </source>
</evidence>
<gene>
    <name evidence="2" type="ORF">U732_2216</name>
</gene>
<dbReference type="AlphaFoldDB" id="A0A0C1UEK2"/>
<dbReference type="GO" id="GO:0003723">
    <property type="term" value="F:RNA binding"/>
    <property type="evidence" value="ECO:0007669"/>
    <property type="project" value="UniProtKB-KW"/>
</dbReference>
<keyword evidence="1" id="KW-0694">RNA-binding</keyword>
<evidence type="ECO:0000313" key="2">
    <source>
        <dbReference type="EMBL" id="KIE45805.1"/>
    </source>
</evidence>
<organism evidence="2 3">
    <name type="scientific">Clostridium argentinense CDC 2741</name>
    <dbReference type="NCBI Taxonomy" id="1418104"/>
    <lineage>
        <taxon>Bacteria</taxon>
        <taxon>Bacillati</taxon>
        <taxon>Bacillota</taxon>
        <taxon>Clostridia</taxon>
        <taxon>Eubacteriales</taxon>
        <taxon>Clostridiaceae</taxon>
        <taxon>Clostridium</taxon>
    </lineage>
</organism>
<dbReference type="NCBIfam" id="TIGR02988">
    <property type="entry name" value="YaaA_near_RecF"/>
    <property type="match status" value="1"/>
</dbReference>
<dbReference type="InterPro" id="IPR014330">
    <property type="entry name" value="RNA-bd_S4-rel_YaaA"/>
</dbReference>
<dbReference type="CDD" id="cd00165">
    <property type="entry name" value="S4"/>
    <property type="match status" value="1"/>
</dbReference>
<dbReference type="STRING" id="29341.RSJ17_01480"/>
<dbReference type="RefSeq" id="WP_039634435.1">
    <property type="nucleotide sequence ID" value="NZ_AYSO01000018.1"/>
</dbReference>
<dbReference type="Proteomes" id="UP000031366">
    <property type="component" value="Unassembled WGS sequence"/>
</dbReference>